<evidence type="ECO:0000313" key="4">
    <source>
        <dbReference type="Proteomes" id="UP000694867"/>
    </source>
</evidence>
<dbReference type="PROSITE" id="PS50030">
    <property type="entry name" value="UBA"/>
    <property type="match status" value="1"/>
</dbReference>
<feature type="compositionally biased region" description="Polar residues" evidence="1">
    <location>
        <begin position="228"/>
        <end position="237"/>
    </location>
</feature>
<dbReference type="InterPro" id="IPR000626">
    <property type="entry name" value="Ubiquitin-like_dom"/>
</dbReference>
<feature type="compositionally biased region" description="Acidic residues" evidence="1">
    <location>
        <begin position="202"/>
        <end position="211"/>
    </location>
</feature>
<dbReference type="KEGG" id="goe:100905546"/>
<sequence length="333" mass="36902">MAMQVPISFTVMEIVPTAENNSFRRKPLRAVPGEKISHLRAMSAESFNKQSSDIQLVLFGKILEDAWTFEAAGIREGSTVLVYPKVSSPRRAPQNKYEIQKKIYKGITKLYKMKYLNILARSEFLEKIYFEMPEVDTSTIALLQTSQLFVKWLRPKYCKELDVLAEKHPLLGDVLMKAIDWAPDLLKVIPPESPNVFSMEAPSDESDDESLDGASRAPGDRHPHGADLTQSTETATDSVSNVSNSRSNLQPGPSVESQPGPSRVRRERGVTGPMLQAALQAAYSSQTEVASQTFAWQLIAMREMGFSDEKACIGALVKSGGDLDMAVSLLFQD</sequence>
<dbReference type="Proteomes" id="UP000694867">
    <property type="component" value="Unplaced"/>
</dbReference>
<evidence type="ECO:0000259" key="3">
    <source>
        <dbReference type="PROSITE" id="PS50053"/>
    </source>
</evidence>
<dbReference type="InterPro" id="IPR015940">
    <property type="entry name" value="UBA"/>
</dbReference>
<evidence type="ECO:0000313" key="5">
    <source>
        <dbReference type="RefSeq" id="XP_003746228.1"/>
    </source>
</evidence>
<feature type="domain" description="UBA" evidence="2">
    <location>
        <begin position="288"/>
        <end position="333"/>
    </location>
</feature>
<feature type="compositionally biased region" description="Low complexity" evidence="1">
    <location>
        <begin position="238"/>
        <end position="248"/>
    </location>
</feature>
<dbReference type="InterPro" id="IPR009060">
    <property type="entry name" value="UBA-like_sf"/>
</dbReference>
<feature type="domain" description="Ubiquitin-like" evidence="3">
    <location>
        <begin position="12"/>
        <end position="89"/>
    </location>
</feature>
<evidence type="ECO:0000259" key="2">
    <source>
        <dbReference type="PROSITE" id="PS50030"/>
    </source>
</evidence>
<organism evidence="4 5">
    <name type="scientific">Galendromus occidentalis</name>
    <name type="common">western predatory mite</name>
    <dbReference type="NCBI Taxonomy" id="34638"/>
    <lineage>
        <taxon>Eukaryota</taxon>
        <taxon>Metazoa</taxon>
        <taxon>Ecdysozoa</taxon>
        <taxon>Arthropoda</taxon>
        <taxon>Chelicerata</taxon>
        <taxon>Arachnida</taxon>
        <taxon>Acari</taxon>
        <taxon>Parasitiformes</taxon>
        <taxon>Mesostigmata</taxon>
        <taxon>Gamasina</taxon>
        <taxon>Phytoseioidea</taxon>
        <taxon>Phytoseiidae</taxon>
        <taxon>Typhlodrominae</taxon>
        <taxon>Galendromus</taxon>
    </lineage>
</organism>
<keyword evidence="4" id="KW-1185">Reference proteome</keyword>
<dbReference type="GeneID" id="100905546"/>
<dbReference type="CDD" id="cd17039">
    <property type="entry name" value="Ubl_ubiquitin_like"/>
    <property type="match status" value="1"/>
</dbReference>
<dbReference type="PROSITE" id="PS50053">
    <property type="entry name" value="UBIQUITIN_2"/>
    <property type="match status" value="1"/>
</dbReference>
<proteinExistence type="predicted"/>
<evidence type="ECO:0000256" key="1">
    <source>
        <dbReference type="SAM" id="MobiDB-lite"/>
    </source>
</evidence>
<reference evidence="5" key="1">
    <citation type="submission" date="2025-08" db="UniProtKB">
        <authorList>
            <consortium name="RefSeq"/>
        </authorList>
    </citation>
    <scope>IDENTIFICATION</scope>
</reference>
<feature type="compositionally biased region" description="Polar residues" evidence="1">
    <location>
        <begin position="249"/>
        <end position="260"/>
    </location>
</feature>
<name>A0AAJ6QWJ6_9ACAR</name>
<feature type="region of interest" description="Disordered" evidence="1">
    <location>
        <begin position="196"/>
        <end position="268"/>
    </location>
</feature>
<gene>
    <name evidence="5" type="primary">LOC100905546</name>
</gene>
<accession>A0AAJ6QWJ6</accession>
<dbReference type="Gene3D" id="1.10.8.10">
    <property type="entry name" value="DNA helicase RuvA subunit, C-terminal domain"/>
    <property type="match status" value="1"/>
</dbReference>
<dbReference type="InterPro" id="IPR029071">
    <property type="entry name" value="Ubiquitin-like_domsf"/>
</dbReference>
<dbReference type="RefSeq" id="XP_003746228.1">
    <property type="nucleotide sequence ID" value="XM_003746180.2"/>
</dbReference>
<dbReference type="Pfam" id="PF00627">
    <property type="entry name" value="UBA"/>
    <property type="match status" value="1"/>
</dbReference>
<dbReference type="SMART" id="SM00165">
    <property type="entry name" value="UBA"/>
    <property type="match status" value="1"/>
</dbReference>
<dbReference type="Gene3D" id="3.10.20.90">
    <property type="entry name" value="Phosphatidylinositol 3-kinase Catalytic Subunit, Chain A, domain 1"/>
    <property type="match status" value="1"/>
</dbReference>
<dbReference type="SUPFAM" id="SSF54236">
    <property type="entry name" value="Ubiquitin-like"/>
    <property type="match status" value="1"/>
</dbReference>
<protein>
    <submittedName>
        <fullName evidence="5">Uncharacterized protein LOC100905546</fullName>
    </submittedName>
</protein>
<dbReference type="AlphaFoldDB" id="A0AAJ6QWJ6"/>
<dbReference type="SUPFAM" id="SSF46934">
    <property type="entry name" value="UBA-like"/>
    <property type="match status" value="1"/>
</dbReference>